<dbReference type="PANTHER" id="PTHR34472:SF1">
    <property type="entry name" value="SULFUR CARRIER PROTEIN THIS"/>
    <property type="match status" value="1"/>
</dbReference>
<dbReference type="InterPro" id="IPR016155">
    <property type="entry name" value="Mopterin_synth/thiamin_S_b"/>
</dbReference>
<organism evidence="1 2">
    <name type="scientific">Ruixingdingia sedimenti</name>
    <dbReference type="NCBI Taxonomy" id="3073604"/>
    <lineage>
        <taxon>Bacteria</taxon>
        <taxon>Pseudomonadati</taxon>
        <taxon>Pseudomonadota</taxon>
        <taxon>Alphaproteobacteria</taxon>
        <taxon>Rhodobacterales</taxon>
        <taxon>Paracoccaceae</taxon>
        <taxon>Ruixingdingia</taxon>
    </lineage>
</organism>
<sequence>MNIIVNGEPRQVTAPDLAGALAELGYGGARVATAVNGAFVPAGARAGQALAEGDRVEVLAPRQGG</sequence>
<comment type="caution">
    <text evidence="1">The sequence shown here is derived from an EMBL/GenBank/DDBJ whole genome shotgun (WGS) entry which is preliminary data.</text>
</comment>
<dbReference type="Gene3D" id="3.10.20.30">
    <property type="match status" value="1"/>
</dbReference>
<keyword evidence="2" id="KW-1185">Reference proteome</keyword>
<evidence type="ECO:0000313" key="1">
    <source>
        <dbReference type="EMBL" id="MDR5652805.1"/>
    </source>
</evidence>
<dbReference type="NCBIfam" id="TIGR01683">
    <property type="entry name" value="thiS"/>
    <property type="match status" value="1"/>
</dbReference>
<dbReference type="InterPro" id="IPR012675">
    <property type="entry name" value="Beta-grasp_dom_sf"/>
</dbReference>
<dbReference type="Pfam" id="PF02597">
    <property type="entry name" value="ThiS"/>
    <property type="match status" value="1"/>
</dbReference>
<dbReference type="RefSeq" id="WP_310457051.1">
    <property type="nucleotide sequence ID" value="NZ_JAVKPH010000008.1"/>
</dbReference>
<evidence type="ECO:0000313" key="2">
    <source>
        <dbReference type="Proteomes" id="UP001247754"/>
    </source>
</evidence>
<accession>A0ABU1F7E7</accession>
<dbReference type="Proteomes" id="UP001247754">
    <property type="component" value="Unassembled WGS sequence"/>
</dbReference>
<proteinExistence type="predicted"/>
<reference evidence="1 2" key="1">
    <citation type="submission" date="2023-09" db="EMBL/GenBank/DDBJ databases">
        <title>Xinfangfangia sedmenti sp. nov., isolated the sedment.</title>
        <authorList>
            <person name="Xu L."/>
        </authorList>
    </citation>
    <scope>NUCLEOTIDE SEQUENCE [LARGE SCALE GENOMIC DNA]</scope>
    <source>
        <strain evidence="1 2">LG-4</strain>
    </source>
</reference>
<gene>
    <name evidence="1" type="primary">thiS</name>
    <name evidence="1" type="ORF">RGD00_09330</name>
</gene>
<dbReference type="EMBL" id="JAVKPH010000008">
    <property type="protein sequence ID" value="MDR5652805.1"/>
    <property type="molecule type" value="Genomic_DNA"/>
</dbReference>
<dbReference type="InterPro" id="IPR003749">
    <property type="entry name" value="ThiS/MoaD-like"/>
</dbReference>
<dbReference type="SUPFAM" id="SSF54285">
    <property type="entry name" value="MoaD/ThiS"/>
    <property type="match status" value="1"/>
</dbReference>
<name>A0ABU1F7E7_9RHOB</name>
<dbReference type="CDD" id="cd00565">
    <property type="entry name" value="Ubl_ThiS"/>
    <property type="match status" value="1"/>
</dbReference>
<dbReference type="InterPro" id="IPR010035">
    <property type="entry name" value="Thi_S"/>
</dbReference>
<protein>
    <submittedName>
        <fullName evidence="1">Sulfur carrier protein ThiS</fullName>
    </submittedName>
</protein>
<dbReference type="PANTHER" id="PTHR34472">
    <property type="entry name" value="SULFUR CARRIER PROTEIN THIS"/>
    <property type="match status" value="1"/>
</dbReference>